<keyword evidence="4 8" id="KW-0106">Calcium</keyword>
<dbReference type="SUPFAM" id="SSF57196">
    <property type="entry name" value="EGF/Laminin"/>
    <property type="match status" value="1"/>
</dbReference>
<dbReference type="InterPro" id="IPR027397">
    <property type="entry name" value="Catenin-bd_sf"/>
</dbReference>
<evidence type="ECO:0000256" key="8">
    <source>
        <dbReference type="PROSITE-ProRule" id="PRU00043"/>
    </source>
</evidence>
<feature type="domain" description="EGF-like" evidence="15">
    <location>
        <begin position="3069"/>
        <end position="3108"/>
    </location>
</feature>
<dbReference type="PROSITE" id="PS00232">
    <property type="entry name" value="CADHERIN_1"/>
    <property type="match status" value="6"/>
</dbReference>
<dbReference type="PANTHER" id="PTHR24027">
    <property type="entry name" value="CADHERIN-23"/>
    <property type="match status" value="1"/>
</dbReference>
<dbReference type="SUPFAM" id="SSF57184">
    <property type="entry name" value="Growth factor receptor domain"/>
    <property type="match status" value="1"/>
</dbReference>
<dbReference type="InterPro" id="IPR056370">
    <property type="entry name" value="Shg-like_Ig-like"/>
</dbReference>
<dbReference type="InterPro" id="IPR000742">
    <property type="entry name" value="EGF"/>
</dbReference>
<comment type="function">
    <text evidence="11">Cadherins are calcium-dependent cell adhesion proteins.</text>
</comment>
<evidence type="ECO:0000256" key="2">
    <source>
        <dbReference type="ARBA" id="ARBA00022692"/>
    </source>
</evidence>
<feature type="region of interest" description="Disordered" evidence="12">
    <location>
        <begin position="38"/>
        <end position="62"/>
    </location>
</feature>
<dbReference type="Gene3D" id="4.10.900.10">
    <property type="entry name" value="TCF3-CBD (Catenin binding domain)"/>
    <property type="match status" value="1"/>
</dbReference>
<evidence type="ECO:0000256" key="12">
    <source>
        <dbReference type="SAM" id="MobiDB-lite"/>
    </source>
</evidence>
<feature type="disulfide bond" evidence="9">
    <location>
        <begin position="2826"/>
        <end position="2835"/>
    </location>
</feature>
<keyword evidence="3" id="KW-0677">Repeat</keyword>
<feature type="disulfide bond" evidence="9">
    <location>
        <begin position="3161"/>
        <end position="3178"/>
    </location>
</feature>
<gene>
    <name evidence="17" type="primary">hmr-1_1</name>
    <name evidence="17" type="ORF">DERP_004685</name>
</gene>
<dbReference type="Pfam" id="PF00008">
    <property type="entry name" value="EGF"/>
    <property type="match status" value="2"/>
</dbReference>
<dbReference type="InterPro" id="IPR020894">
    <property type="entry name" value="Cadherin_CS"/>
</dbReference>
<dbReference type="InterPro" id="IPR009030">
    <property type="entry name" value="Growth_fac_rcpt_cys_sf"/>
</dbReference>
<feature type="domain" description="Cadherin" evidence="16">
    <location>
        <begin position="347"/>
        <end position="458"/>
    </location>
</feature>
<feature type="disulfide bond" evidence="9">
    <location>
        <begin position="2589"/>
        <end position="2598"/>
    </location>
</feature>
<dbReference type="CDD" id="cd11304">
    <property type="entry name" value="Cadherin_repeat"/>
    <property type="match status" value="15"/>
</dbReference>
<feature type="domain" description="Cadherin" evidence="16">
    <location>
        <begin position="1001"/>
        <end position="1110"/>
    </location>
</feature>
<dbReference type="Proteomes" id="UP000887458">
    <property type="component" value="Unassembled WGS sequence"/>
</dbReference>
<dbReference type="PROSITE" id="PS00022">
    <property type="entry name" value="EGF_1"/>
    <property type="match status" value="3"/>
</dbReference>
<feature type="domain" description="Laminin G" evidence="14">
    <location>
        <begin position="2600"/>
        <end position="2794"/>
    </location>
</feature>
<feature type="domain" description="Cadherin" evidence="16">
    <location>
        <begin position="1449"/>
        <end position="1558"/>
    </location>
</feature>
<evidence type="ECO:0000256" key="3">
    <source>
        <dbReference type="ARBA" id="ARBA00022737"/>
    </source>
</evidence>
<feature type="disulfide bond" evidence="9">
    <location>
        <begin position="3079"/>
        <end position="3096"/>
    </location>
</feature>
<keyword evidence="9" id="KW-0245">EGF-like domain</keyword>
<dbReference type="InterPro" id="IPR015919">
    <property type="entry name" value="Cadherin-like_sf"/>
</dbReference>
<evidence type="ECO:0000256" key="11">
    <source>
        <dbReference type="RuleBase" id="RU004357"/>
    </source>
</evidence>
<protein>
    <submittedName>
        <fullName evidence="17">Cadherin</fullName>
    </submittedName>
</protein>
<dbReference type="InterPro" id="IPR001881">
    <property type="entry name" value="EGF-like_Ca-bd_dom"/>
</dbReference>
<feature type="compositionally biased region" description="Acidic residues" evidence="12">
    <location>
        <begin position="557"/>
        <end position="571"/>
    </location>
</feature>
<feature type="domain" description="Cadherin" evidence="16">
    <location>
        <begin position="901"/>
        <end position="1000"/>
    </location>
</feature>
<feature type="domain" description="Cadherin" evidence="16">
    <location>
        <begin position="595"/>
        <end position="685"/>
    </location>
</feature>
<evidence type="ECO:0000256" key="7">
    <source>
        <dbReference type="ARBA" id="ARBA00023157"/>
    </source>
</evidence>
<evidence type="ECO:0000259" key="14">
    <source>
        <dbReference type="PROSITE" id="PS50025"/>
    </source>
</evidence>
<dbReference type="PROSITE" id="PS50026">
    <property type="entry name" value="EGF_3"/>
    <property type="match status" value="4"/>
</dbReference>
<evidence type="ECO:0000256" key="4">
    <source>
        <dbReference type="ARBA" id="ARBA00022837"/>
    </source>
</evidence>
<feature type="domain" description="Cadherin" evidence="16">
    <location>
        <begin position="1736"/>
        <end position="1851"/>
    </location>
</feature>
<dbReference type="SMART" id="SM00181">
    <property type="entry name" value="EGF"/>
    <property type="match status" value="4"/>
</dbReference>
<feature type="domain" description="Cadherin" evidence="16">
    <location>
        <begin position="1221"/>
        <end position="1325"/>
    </location>
</feature>
<feature type="domain" description="Cadherin" evidence="16">
    <location>
        <begin position="1327"/>
        <end position="1442"/>
    </location>
</feature>
<dbReference type="PROSITE" id="PS50025">
    <property type="entry name" value="LAM_G_DOMAIN"/>
    <property type="match status" value="2"/>
</dbReference>
<dbReference type="SUPFAM" id="SSF49899">
    <property type="entry name" value="Concanavalin A-like lectins/glucanases"/>
    <property type="match status" value="2"/>
</dbReference>
<feature type="domain" description="Cadherin" evidence="16">
    <location>
        <begin position="794"/>
        <end position="899"/>
    </location>
</feature>
<organism evidence="17 18">
    <name type="scientific">Dermatophagoides pteronyssinus</name>
    <name type="common">European house dust mite</name>
    <dbReference type="NCBI Taxonomy" id="6956"/>
    <lineage>
        <taxon>Eukaryota</taxon>
        <taxon>Metazoa</taxon>
        <taxon>Ecdysozoa</taxon>
        <taxon>Arthropoda</taxon>
        <taxon>Chelicerata</taxon>
        <taxon>Arachnida</taxon>
        <taxon>Acari</taxon>
        <taxon>Acariformes</taxon>
        <taxon>Sarcoptiformes</taxon>
        <taxon>Astigmata</taxon>
        <taxon>Psoroptidia</taxon>
        <taxon>Analgoidea</taxon>
        <taxon>Pyroglyphidae</taxon>
        <taxon>Dermatophagoidinae</taxon>
        <taxon>Dermatophagoides</taxon>
    </lineage>
</organism>
<feature type="domain" description="Cadherin" evidence="16">
    <location>
        <begin position="2200"/>
        <end position="2304"/>
    </location>
</feature>
<feature type="region of interest" description="Disordered" evidence="12">
    <location>
        <begin position="554"/>
        <end position="575"/>
    </location>
</feature>
<dbReference type="Pfam" id="PF00028">
    <property type="entry name" value="Cadherin"/>
    <property type="match status" value="13"/>
</dbReference>
<dbReference type="SMART" id="SM00282">
    <property type="entry name" value="LamG"/>
    <property type="match status" value="2"/>
</dbReference>
<evidence type="ECO:0000313" key="18">
    <source>
        <dbReference type="Proteomes" id="UP000887458"/>
    </source>
</evidence>
<feature type="domain" description="EGF-like" evidence="15">
    <location>
        <begin position="3152"/>
        <end position="3191"/>
    </location>
</feature>
<feature type="domain" description="EGF-like" evidence="15">
    <location>
        <begin position="2797"/>
        <end position="2836"/>
    </location>
</feature>
<evidence type="ECO:0000256" key="13">
    <source>
        <dbReference type="SAM" id="Phobius"/>
    </source>
</evidence>
<dbReference type="InterPro" id="IPR013320">
    <property type="entry name" value="ConA-like_dom_sf"/>
</dbReference>
<feature type="region of interest" description="Disordered" evidence="12">
    <location>
        <begin position="266"/>
        <end position="286"/>
    </location>
</feature>
<evidence type="ECO:0000256" key="5">
    <source>
        <dbReference type="ARBA" id="ARBA00022989"/>
    </source>
</evidence>
<feature type="disulfide bond" evidence="9">
    <location>
        <begin position="3098"/>
        <end position="3107"/>
    </location>
</feature>
<dbReference type="PRINTS" id="PR00205">
    <property type="entry name" value="CADHERIN"/>
</dbReference>
<dbReference type="Pfam" id="PF24811">
    <property type="entry name" value="Ig_Shg"/>
    <property type="match status" value="1"/>
</dbReference>
<dbReference type="Gene3D" id="2.60.40.60">
    <property type="entry name" value="Cadherins"/>
    <property type="match status" value="17"/>
</dbReference>
<dbReference type="CDD" id="cd00110">
    <property type="entry name" value="LamG"/>
    <property type="match status" value="2"/>
</dbReference>
<dbReference type="SMART" id="SM00179">
    <property type="entry name" value="EGF_CA"/>
    <property type="match status" value="4"/>
</dbReference>
<keyword evidence="7 9" id="KW-1015">Disulfide bond</keyword>
<evidence type="ECO:0000256" key="1">
    <source>
        <dbReference type="ARBA" id="ARBA00004167"/>
    </source>
</evidence>
<feature type="domain" description="Cadherin" evidence="16">
    <location>
        <begin position="1852"/>
        <end position="1962"/>
    </location>
</feature>
<dbReference type="Pfam" id="PF02210">
    <property type="entry name" value="Laminin_G_2"/>
    <property type="match status" value="2"/>
</dbReference>
<feature type="domain" description="Cadherin" evidence="16">
    <location>
        <begin position="1963"/>
        <end position="2080"/>
    </location>
</feature>
<dbReference type="CDD" id="cd00054">
    <property type="entry name" value="EGF_CA"/>
    <property type="match status" value="4"/>
</dbReference>
<keyword evidence="18" id="KW-1185">Reference proteome</keyword>
<comment type="caution">
    <text evidence="17">The sequence shown here is derived from an EMBL/GenBank/DDBJ whole genome shotgun (WGS) entry which is preliminary data.</text>
</comment>
<dbReference type="SUPFAM" id="SSF49313">
    <property type="entry name" value="Cadherin-like"/>
    <property type="match status" value="17"/>
</dbReference>
<dbReference type="SMART" id="SM00112">
    <property type="entry name" value="CA"/>
    <property type="match status" value="17"/>
</dbReference>
<proteinExistence type="predicted"/>
<feature type="domain" description="Cadherin" evidence="16">
    <location>
        <begin position="1559"/>
        <end position="1658"/>
    </location>
</feature>
<dbReference type="PROSITE" id="PS50268">
    <property type="entry name" value="CADHERIN_2"/>
    <property type="match status" value="18"/>
</dbReference>
<name>A0ABQ8JPZ8_DERPT</name>
<keyword evidence="10" id="KW-0130">Cell adhesion</keyword>
<evidence type="ECO:0000256" key="9">
    <source>
        <dbReference type="PROSITE-ProRule" id="PRU00076"/>
    </source>
</evidence>
<evidence type="ECO:0000259" key="15">
    <source>
        <dbReference type="PROSITE" id="PS50026"/>
    </source>
</evidence>
<dbReference type="Gene3D" id="2.10.25.10">
    <property type="entry name" value="Laminin"/>
    <property type="match status" value="4"/>
</dbReference>
<feature type="domain" description="Cadherin" evidence="16">
    <location>
        <begin position="2081"/>
        <end position="2185"/>
    </location>
</feature>
<dbReference type="Gene3D" id="2.60.120.200">
    <property type="match status" value="2"/>
</dbReference>
<evidence type="ECO:0000259" key="16">
    <source>
        <dbReference type="PROSITE" id="PS50268"/>
    </source>
</evidence>
<dbReference type="PANTHER" id="PTHR24027:SF438">
    <property type="entry name" value="CADHERIN 23"/>
    <property type="match status" value="1"/>
</dbReference>
<reference evidence="17 18" key="2">
    <citation type="journal article" date="2022" name="Mol. Biol. Evol.">
        <title>Comparative Genomics Reveals Insights into the Divergent Evolution of Astigmatic Mites and Household Pest Adaptations.</title>
        <authorList>
            <person name="Xiong Q."/>
            <person name="Wan A.T."/>
            <person name="Liu X."/>
            <person name="Fung C.S."/>
            <person name="Xiao X."/>
            <person name="Malainual N."/>
            <person name="Hou J."/>
            <person name="Wang L."/>
            <person name="Wang M."/>
            <person name="Yang K.Y."/>
            <person name="Cui Y."/>
            <person name="Leung E.L."/>
            <person name="Nong W."/>
            <person name="Shin S.K."/>
            <person name="Au S.W."/>
            <person name="Jeong K.Y."/>
            <person name="Chew F.T."/>
            <person name="Hui J.H."/>
            <person name="Leung T.F."/>
            <person name="Tungtrongchitr A."/>
            <person name="Zhong N."/>
            <person name="Liu Z."/>
            <person name="Tsui S.K."/>
        </authorList>
    </citation>
    <scope>NUCLEOTIDE SEQUENCE [LARGE SCALE GENOMIC DNA]</scope>
    <source>
        <strain evidence="17">Derp</strain>
    </source>
</reference>
<feature type="domain" description="EGF-like" evidence="15">
    <location>
        <begin position="2561"/>
        <end position="2599"/>
    </location>
</feature>
<comment type="subcellular location">
    <subcellularLocation>
        <location evidence="10">Cell membrane</location>
        <topology evidence="10">Single-pass type I membrane protein</topology>
    </subcellularLocation>
    <subcellularLocation>
        <location evidence="1">Membrane</location>
        <topology evidence="1">Single-pass membrane protein</topology>
    </subcellularLocation>
</comment>
<evidence type="ECO:0000256" key="10">
    <source>
        <dbReference type="RuleBase" id="RU003318"/>
    </source>
</evidence>
<evidence type="ECO:0000313" key="17">
    <source>
        <dbReference type="EMBL" id="KAH9424500.1"/>
    </source>
</evidence>
<dbReference type="InterPro" id="IPR001791">
    <property type="entry name" value="Laminin_G"/>
</dbReference>
<dbReference type="InterPro" id="IPR002126">
    <property type="entry name" value="Cadherin-like_dom"/>
</dbReference>
<reference evidence="17 18" key="1">
    <citation type="journal article" date="2018" name="J. Allergy Clin. Immunol.">
        <title>High-quality assembly of Dermatophagoides pteronyssinus genome and transcriptome reveals a wide range of novel allergens.</title>
        <authorList>
            <person name="Liu X.Y."/>
            <person name="Yang K.Y."/>
            <person name="Wang M.Q."/>
            <person name="Kwok J.S."/>
            <person name="Zeng X."/>
            <person name="Yang Z."/>
            <person name="Xiao X.J."/>
            <person name="Lau C.P."/>
            <person name="Li Y."/>
            <person name="Huang Z.M."/>
            <person name="Ba J.G."/>
            <person name="Yim A.K."/>
            <person name="Ouyang C.Y."/>
            <person name="Ngai S.M."/>
            <person name="Chan T.F."/>
            <person name="Leung E.L."/>
            <person name="Liu L."/>
            <person name="Liu Z.G."/>
            <person name="Tsui S.K."/>
        </authorList>
    </citation>
    <scope>NUCLEOTIDE SEQUENCE [LARGE SCALE GENOMIC DNA]</scope>
    <source>
        <strain evidence="17">Derp</strain>
    </source>
</reference>
<dbReference type="Pfam" id="PF01049">
    <property type="entry name" value="CADH_Y-type_LIR"/>
    <property type="match status" value="1"/>
</dbReference>
<feature type="domain" description="Cadherin" evidence="16">
    <location>
        <begin position="688"/>
        <end position="793"/>
    </location>
</feature>
<dbReference type="EMBL" id="NJHN03000029">
    <property type="protein sequence ID" value="KAH9424500.1"/>
    <property type="molecule type" value="Genomic_DNA"/>
</dbReference>
<feature type="domain" description="Cadherin" evidence="16">
    <location>
        <begin position="1694"/>
        <end position="1735"/>
    </location>
</feature>
<evidence type="ECO:0000256" key="6">
    <source>
        <dbReference type="ARBA" id="ARBA00023136"/>
    </source>
</evidence>
<feature type="domain" description="Cadherin" evidence="16">
    <location>
        <begin position="459"/>
        <end position="564"/>
    </location>
</feature>
<keyword evidence="5 13" id="KW-1133">Transmembrane helix</keyword>
<dbReference type="InterPro" id="IPR000233">
    <property type="entry name" value="Cadherin_Y-type_LIR"/>
</dbReference>
<dbReference type="PROSITE" id="PS01186">
    <property type="entry name" value="EGF_2"/>
    <property type="match status" value="2"/>
</dbReference>
<dbReference type="InterPro" id="IPR039808">
    <property type="entry name" value="Cadherin"/>
</dbReference>
<accession>A0ABQ8JPZ8</accession>
<feature type="transmembrane region" description="Helical" evidence="13">
    <location>
        <begin position="3207"/>
        <end position="3232"/>
    </location>
</feature>
<comment type="caution">
    <text evidence="9">Lacks conserved residue(s) required for the propagation of feature annotation.</text>
</comment>
<keyword evidence="6 13" id="KW-0472">Membrane</keyword>
<keyword evidence="2 10" id="KW-0812">Transmembrane</keyword>
<feature type="domain" description="Laminin G" evidence="14">
    <location>
        <begin position="2839"/>
        <end position="3025"/>
    </location>
</feature>
<sequence>MDHPTTNLPSLNSLINHNHRKHRVNNLTRSNHHHQMMMVNNNDNNNRHRQQQHRTTMLSSTNRQNYFHSSLPKLPSKILSTTISTLKQSTTNISFLILLLFYSLIILNQFNVAISTVVTSSHPHHYHHYQYHQSSSSSSPLPLPSTLDADVVVVNNYHVDQGMAEEVVAVPHDAYIGYEVLRLKFTSKPLYDVSLTLSDIDDDNNHLQNNNNIKNQETILTTNSIVVEPHIEPRFRLLAESDTDLNLVSIFASDSEDLERHVYEMVSSSTTNDDNDKDESSSLPKSSKTHFTLLSDGLLMTTRDLKDLVNKPVFLAVREDASPFYVRDRVFRINVYNNTRVNKIRFNQPSALGHLLENQPSLTLVEGFERLRLIDDENLVNDGTILFQLIENDYDLNNNNNIDDLDDNHIVKRHHNQRNNQQPFRLINQTSILIVSTRSLDLPLRIMIDDENDNQPIFERSLYEFYIPQDQPLYSIIGNVTAKDLDETDSVVYHLTERHPNFVIIPKTGQIMLIKHSERIPQRYEFECYATDDRRPATERRSSQPIPIIVEIYQIPDDNDNDSGTESDDKDNNDSIARARAKREIRHTKTYEFKESDGSTPGMVVFQLDRRQPNEKFRLETPNKWVTVDPNGAVKVKEPWDYEQLGKDKTIDFWVISSLEDDKDDIVRQRIITHIKDVNDEKPYFINRPLPMQAVVQLNAKPGESVYKLQARDPDTDHNIHYFLVRDRTGGRFEVDERTGEVRVKSYEPFMLDKEYVIYVKAEDHNGPTGDRTFQSTEEARLSIMGGKRAPQFYMPHYETTIPENQRKDSDIIEVKAKSFAERQIRYTLKTQGSAGSGTFNIEPTSGIVKLAKELDYEELRQPKTYNLIVTATEDSGGFSTSVELTIKVTDVNDNAPRFELPDYQAHNIDEDINIGTSILQVSATDQDTGKNAEIVYTVDRDDFVIDSKGIIRSNKRLDADMNNTYVFTVRATDKGDPPLTGTATVRVYTENKNDESPKFSQDVYTPNVDENAGPDTLVTTVVASDKDGDGILFGFVGGGTTSGMFTIEERTGVIRLTSGNIELDKDKYELNVTARDDGSCCRNGARTIHTSTALVVVFITDVNDNKPVFDECNSYEPKVEEGAASGTHVITVKATDQDKGHNGQVRYSIVQQPNQKGTKFVVDEITGEVKTNKVFDREGDDGRFVSVTVKATDRGSPPLEGVCSFKVEITDINDNPPLFDRQEYKEYVRQDTALGTNILRVSASDEDADMNGIITYNLTALDRHSDLSYFRINPESGWISLSRPLDGDHYSMRAIATDNGYPQHRATVDISIDVVDRANNPPIWDKPEYGPIRIPENVPIGHKVISIKARSGIPDNPTVFYTLMKGGTEQTNKKDTFYVIQSPGEGDEIWADICVNQPLDFEKINQYNLTVRVQNNGVQQLGSEATVHIYLMDVNDEIPLFIEKEQETVLEGMPPGTKVTQVEAIDKDGTPPFNKVFYSIMPKGSDTNIPFKIDRETGEIFTNIEFDREEKQAYAILVRAEDGAPSARPNMKNNEPNYVTKYIRIAIGDKNDNPPYFDQALYDAEVNEDEDIHHTVITVTAKDKDESSKIRYEITRGNHGGAFAVKNETGAIYVAGPLDYESRKEYKLRLVASDNLNENFTHVVIHVNDVNDNPPIFDRPTYETQITEEDDRMLPKRVLQVMNIKHSNFKMKKSVNYHQYDWYNLTLVASDTLHENSTQVRLFIKDINDLPPKFEKSSYETTILEEDDQDLPKMILKVTATDGDRDRPQAIVYFLTGQGIDDKNPRNSKFSINSTTGEIYVLKPLDRDLPTGRSQWRFTVFAEDEGGNGLVGYADVLVNLRDINDNAPFFPQSRYEGNVTENGTADMTVMTMTAVDYDDPNEGSNARLKYAIEQNPVNERGELIFKIDEDTGTISTLVCCLDREQNPEYVIKVVATDGGGLKGTGSATIKIRDINDMPPEFTKKEWSVEVDETDGEMLPENPILVVSVNDQDLLETNRFSYRVLENSVGADKFTMVTNSDGTGSLKVAKPLDYEDYQQRYGFNITIQVSDSGESSESYHVDYAKVYIRLRDINDNKPEFKETNLDVTVQEDANIGTPLATFVAHDADQGGKSRVSYAIDRSSDKKRQFVIGQDGVVKTQRMLDREDTPRHHVKILAIDDGIPARTATTTLTVIVVDVNDNAPRFLKDYRPVIMEHQGPTKVEEILATDDDDRSRNNGPPFTFRLSKDASDTIKEYFDVHQDHKGANGDGMAIVTSKKEFDREIQKEYLVPIVIKDSGYPSKSGTSTLTVIIGDINDNRMYPGSKNIFVYNFLGQSPPTPIGRVHVEDLDDWDLPDKSFIWDGGIAHPLFDLNTDDGMITMKNVTNGEYFLRFNVHDRKHTQNVPANVTVVVRELPEEAVYNSGSIRVSGITAEDFIRVWFPHRQKQEKSKYEKFKDVLARILKVQRENLDVFSVITRSERPPITDIRFSAHGSPYLKSVFLDGAVTLNRKVIEHQVGINITMVGIDECLVENLNCEGSSCTNVLEIYPQPIFVNANRTSFVGVNVGVRPKCTCGPRDFDETETCRKMPPHCLNGGRCSDSLVGALCTCPRGYSGPRCEMPSRTFHGDGWAWYPPLQVCSDSHLSIEFMTRTPNGLLFYNGPMGEPIEGEYKITDFISLELNRGNPRLLIDFGSGTAELTVHPIGDLHDGEWHRIDLFWSRETARILVDKCAGIPFNDDDLMRVDRSRCENITQIVGFNEFLNLNSPLQVGANSNYYNLPSKTGFNGCIRNLIHNSVMYDLGSPGSYSNSEPGCQISEELCKANSIYGRCTNGECQASFNSARCLCEPGWTGPNCDRETMSKMFQTNSYIKYAISFDPDPYRNEIQLQFRTRQKNGELFRVASKHYREYWILEIKDKKLRFRFNLNNLEERELWLPFVSVSDGQWHTVKVQRYGSTAAIALDGGGGRRFNEITEYEGLHQLLLVDKQNVMAGGFAQIVGPSQYIVDFDYVEGCLADIRLDGRPLPMENGSENAFVVEARNIITGCPSNNPCEGIHCNHPFECIDLWNLHECRYMSTWFRTTGDGKNCTDLNECYPLNPCLNGGTCFNLPEGRGFHCQCLPHYSGQYCNAQRIGKELQLSNSALIIILILSFNFISICPNGFQMTANRLSCEDRNECEWHPCGRGGHCFNLPYGQGFSCECPLEGFRCDNCSCEEGPLLRRGKAAVGLGMDALLIILLCVIFYSILIAAFLIYKRSKRPHQKFGHDVDDDVRENIISYDDEGGGEDDMNAYDITPLRIPIDPTGQTIPGKPTMIRDMRHHRQFPSDGGHPDVGELIRENLEKADTDPNAPPFDDLRNYAYEGCGSTAGSLSSLASAMDDNEQDFDYLNRWGPRFQNLAVMYVQGESEEE</sequence>
<feature type="domain" description="Cadherin" evidence="16">
    <location>
        <begin position="1112"/>
        <end position="1220"/>
    </location>
</feature>